<dbReference type="InterPro" id="IPR006847">
    <property type="entry name" value="IF2_N"/>
</dbReference>
<name>A0ABN1NCX8_9PSEU</name>
<dbReference type="Pfam" id="PF04760">
    <property type="entry name" value="IF2_N"/>
    <property type="match status" value="1"/>
</dbReference>
<keyword evidence="4" id="KW-1185">Reference proteome</keyword>
<comment type="caution">
    <text evidence="3">The sequence shown here is derived from an EMBL/GenBank/DDBJ whole genome shotgun (WGS) entry which is preliminary data.</text>
</comment>
<accession>A0ABN1NCX8</accession>
<sequence>MSNTEAPAGTPGGPVPVPALDDLPERMRVHALARRLARTSREVLAALASLGIEVRSAQSSVDKKVAEQVAATFIRTACRERPHA</sequence>
<proteinExistence type="predicted"/>
<evidence type="ECO:0000313" key="4">
    <source>
        <dbReference type="Proteomes" id="UP001499967"/>
    </source>
</evidence>
<dbReference type="Gene3D" id="1.10.10.2480">
    <property type="match status" value="1"/>
</dbReference>
<dbReference type="EMBL" id="BAAAHP010000243">
    <property type="protein sequence ID" value="GAA0902390.1"/>
    <property type="molecule type" value="Genomic_DNA"/>
</dbReference>
<evidence type="ECO:0000259" key="2">
    <source>
        <dbReference type="Pfam" id="PF04760"/>
    </source>
</evidence>
<evidence type="ECO:0000256" key="1">
    <source>
        <dbReference type="SAM" id="MobiDB-lite"/>
    </source>
</evidence>
<dbReference type="Proteomes" id="UP001499967">
    <property type="component" value="Unassembled WGS sequence"/>
</dbReference>
<feature type="domain" description="Translation initiation factor IF-2 N-terminal" evidence="2">
    <location>
        <begin position="24"/>
        <end position="73"/>
    </location>
</feature>
<evidence type="ECO:0000313" key="3">
    <source>
        <dbReference type="EMBL" id="GAA0902390.1"/>
    </source>
</evidence>
<protein>
    <recommendedName>
        <fullName evidence="2">Translation initiation factor IF-2 N-terminal domain-containing protein</fullName>
    </recommendedName>
</protein>
<feature type="region of interest" description="Disordered" evidence="1">
    <location>
        <begin position="1"/>
        <end position="21"/>
    </location>
</feature>
<reference evidence="3 4" key="1">
    <citation type="journal article" date="2019" name="Int. J. Syst. Evol. Microbiol.">
        <title>The Global Catalogue of Microorganisms (GCM) 10K type strain sequencing project: providing services to taxonomists for standard genome sequencing and annotation.</title>
        <authorList>
            <consortium name="The Broad Institute Genomics Platform"/>
            <consortium name="The Broad Institute Genome Sequencing Center for Infectious Disease"/>
            <person name="Wu L."/>
            <person name="Ma J."/>
        </authorList>
    </citation>
    <scope>NUCLEOTIDE SEQUENCE [LARGE SCALE GENOMIC DNA]</scope>
    <source>
        <strain evidence="3 4">JCM 11117</strain>
    </source>
</reference>
<organism evidence="3 4">
    <name type="scientific">Pseudonocardia zijingensis</name>
    <dbReference type="NCBI Taxonomy" id="153376"/>
    <lineage>
        <taxon>Bacteria</taxon>
        <taxon>Bacillati</taxon>
        <taxon>Actinomycetota</taxon>
        <taxon>Actinomycetes</taxon>
        <taxon>Pseudonocardiales</taxon>
        <taxon>Pseudonocardiaceae</taxon>
        <taxon>Pseudonocardia</taxon>
    </lineage>
</organism>
<gene>
    <name evidence="3" type="ORF">GCM10009559_69550</name>
</gene>